<keyword evidence="2" id="KW-0012">Acyltransferase</keyword>
<feature type="domain" description="Beta-ketoacyl-[acyl-carrier-protein] synthase III C-terminal" evidence="3">
    <location>
        <begin position="223"/>
        <end position="313"/>
    </location>
</feature>
<evidence type="ECO:0000259" key="3">
    <source>
        <dbReference type="Pfam" id="PF08541"/>
    </source>
</evidence>
<sequence length="319" mass="33930">MSLLEAPRLERVASFVPETSLPVADLAGPLGLDATQLRFFTRFLGLDRVAVADGLDLADLLAGAGERVLAGTDRDSVRFLVHAHTMQHVAVATPGLLEDVRTRLRLHRATAFSLSHLNCVVGIHALHVARSLLATAAPGDRVLVLTGDKVLMHEARLIRDTTIQGDGAAAVLLGPDPRGDRVLGRALTVLGEFYRGIDCDEALQLRYKHVYPDALAQVMQDALDDARVGAADLAAILPHNVNKLSWKRITGALGVPRDRVFLDNVGKYAHCYSSDPFINLAAARADGRVDPGDLVLLASAGLGATFAAAVVEIGEGNQG</sequence>
<dbReference type="AlphaFoldDB" id="A0A066UCH9"/>
<dbReference type="CDD" id="cd00827">
    <property type="entry name" value="init_cond_enzymes"/>
    <property type="match status" value="1"/>
</dbReference>
<dbReference type="OrthoDB" id="2636646at2"/>
<proteinExistence type="predicted"/>
<accession>A0A066UCH9</accession>
<dbReference type="Pfam" id="PF08541">
    <property type="entry name" value="ACP_syn_III_C"/>
    <property type="match status" value="1"/>
</dbReference>
<dbReference type="Proteomes" id="UP000027345">
    <property type="component" value="Unassembled WGS sequence"/>
</dbReference>
<dbReference type="GO" id="GO:0016746">
    <property type="term" value="F:acyltransferase activity"/>
    <property type="evidence" value="ECO:0007669"/>
    <property type="project" value="UniProtKB-KW"/>
</dbReference>
<evidence type="ECO:0000313" key="4">
    <source>
        <dbReference type="EMBL" id="KDN21938.1"/>
    </source>
</evidence>
<gene>
    <name evidence="4" type="ORF">DV20_11140</name>
</gene>
<organism evidence="4 5">
    <name type="scientific">Amycolatopsis rifamycinica</name>
    <dbReference type="NCBI Taxonomy" id="287986"/>
    <lineage>
        <taxon>Bacteria</taxon>
        <taxon>Bacillati</taxon>
        <taxon>Actinomycetota</taxon>
        <taxon>Actinomycetes</taxon>
        <taxon>Pseudonocardiales</taxon>
        <taxon>Pseudonocardiaceae</taxon>
        <taxon>Amycolatopsis</taxon>
    </lineage>
</organism>
<dbReference type="Gene3D" id="3.40.47.10">
    <property type="match status" value="2"/>
</dbReference>
<dbReference type="PANTHER" id="PTHR34069">
    <property type="entry name" value="3-OXOACYL-[ACYL-CARRIER-PROTEIN] SYNTHASE 3"/>
    <property type="match status" value="1"/>
</dbReference>
<evidence type="ECO:0000313" key="5">
    <source>
        <dbReference type="Proteomes" id="UP000027345"/>
    </source>
</evidence>
<dbReference type="STRING" id="287986.DV20_11140"/>
<dbReference type="eggNOG" id="COG0332">
    <property type="taxonomic scope" value="Bacteria"/>
</dbReference>
<dbReference type="RefSeq" id="WP_043779061.1">
    <property type="nucleotide sequence ID" value="NZ_JMQI01000024.1"/>
</dbReference>
<dbReference type="InterPro" id="IPR013747">
    <property type="entry name" value="ACP_syn_III_C"/>
</dbReference>
<keyword evidence="1" id="KW-0808">Transferase</keyword>
<dbReference type="GO" id="GO:0044550">
    <property type="term" value="P:secondary metabolite biosynthetic process"/>
    <property type="evidence" value="ECO:0007669"/>
    <property type="project" value="TreeGrafter"/>
</dbReference>
<name>A0A066UCH9_9PSEU</name>
<dbReference type="PANTHER" id="PTHR34069:SF2">
    <property type="entry name" value="BETA-KETOACYL-[ACYL-CARRIER-PROTEIN] SYNTHASE III"/>
    <property type="match status" value="1"/>
</dbReference>
<dbReference type="EMBL" id="JMQI01000024">
    <property type="protein sequence ID" value="KDN21938.1"/>
    <property type="molecule type" value="Genomic_DNA"/>
</dbReference>
<reference evidence="4 5" key="1">
    <citation type="submission" date="2014-05" db="EMBL/GenBank/DDBJ databases">
        <title>Draft genome sequence of Amycolatopsis rifamycinica DSM 46095.</title>
        <authorList>
            <person name="Lal R."/>
            <person name="Saxena A."/>
            <person name="Kumari R."/>
            <person name="Mukherjee U."/>
            <person name="Singh P."/>
            <person name="Sangwan N."/>
            <person name="Mahato N.K."/>
        </authorList>
    </citation>
    <scope>NUCLEOTIDE SEQUENCE [LARGE SCALE GENOMIC DNA]</scope>
    <source>
        <strain evidence="4 5">DSM 46095</strain>
    </source>
</reference>
<dbReference type="InterPro" id="IPR016039">
    <property type="entry name" value="Thiolase-like"/>
</dbReference>
<evidence type="ECO:0000256" key="2">
    <source>
        <dbReference type="ARBA" id="ARBA00023315"/>
    </source>
</evidence>
<protein>
    <submittedName>
        <fullName evidence="4">3-oxoacyl-ACP synthase</fullName>
    </submittedName>
</protein>
<comment type="caution">
    <text evidence="4">The sequence shown here is derived from an EMBL/GenBank/DDBJ whole genome shotgun (WGS) entry which is preliminary data.</text>
</comment>
<evidence type="ECO:0000256" key="1">
    <source>
        <dbReference type="ARBA" id="ARBA00022679"/>
    </source>
</evidence>
<keyword evidence="5" id="KW-1185">Reference proteome</keyword>
<dbReference type="SUPFAM" id="SSF53901">
    <property type="entry name" value="Thiolase-like"/>
    <property type="match status" value="1"/>
</dbReference>